<dbReference type="AlphaFoldDB" id="A0A4V6AL80"/>
<evidence type="ECO:0000256" key="1">
    <source>
        <dbReference type="ARBA" id="ARBA00022598"/>
    </source>
</evidence>
<dbReference type="HAMAP" id="MF_01867">
    <property type="entry name" value="BshC"/>
    <property type="match status" value="1"/>
</dbReference>
<evidence type="ECO:0000256" key="2">
    <source>
        <dbReference type="HAMAP-Rule" id="MF_01867"/>
    </source>
</evidence>
<comment type="similarity">
    <text evidence="2">Belongs to the BshC family.</text>
</comment>
<dbReference type="NCBIfam" id="TIGR03998">
    <property type="entry name" value="thiol_BshC"/>
    <property type="match status" value="1"/>
</dbReference>
<dbReference type="EMBL" id="SWMU01000005">
    <property type="protein sequence ID" value="TKS55485.1"/>
    <property type="molecule type" value="Genomic_DNA"/>
</dbReference>
<reference evidence="5 6" key="1">
    <citation type="submission" date="2019-04" db="EMBL/GenBank/DDBJ databases">
        <title>Psychroflexus halotolerans sp. nov., isolated from a marine solar saltern.</title>
        <authorList>
            <person name="Feng X."/>
        </authorList>
    </citation>
    <scope>NUCLEOTIDE SEQUENCE [LARGE SCALE GENOMIC DNA]</scope>
    <source>
        <strain evidence="5 6">WDS2C27</strain>
    </source>
</reference>
<accession>A0A4V6AL80</accession>
<sequence>MDDCLNYEQTQRFSNLILDYINQKSSLSSFYHRFPDTQNFKSQILEKQAQYNNEHRAVLVDVLNRQYQGFKVSDSTQNHIDTLHQENTFTITTGHQLNLFTGPLYTFYKIITVLKTCEQMKSRYPQYNFVPIFWLASEDHDFEEINHFYFENQKINWSKKASGAVGELETDGLKSVLEIFDKALPQTELANQLKGLFREAYLNHKSLSQASIYLYNNLFGSKGLVVLEPNQKPLKSCFKHQIKAELLQQITFKKVNSTSKALKAQNYHEQVTPREVNLFYKDKNLRERLILKNGTYFVNSTQLAFSKEQILKEVKNNPEKFSPNALMRPLYQEVLLPNLSYVGGAGELAYWLQLKSTFNSFDVPFPMLQMRNSALLLSGKTKGKLERLNLDINDLFQSKIELKNQQTRKISEIDIDFSSQKTHLSKQFEALYKIAEQTDKSFLNAVAAQEQKQHNGLDKLEKRLLKAQRRKLADGIDRSVRLQDKLFPKGQLQERIINFSELYLTYGKQFISLLYTEFEPLEFKFSIIKLETKLSSINHKFVSNCI</sequence>
<dbReference type="InterPro" id="IPR055399">
    <property type="entry name" value="CC_BshC"/>
</dbReference>
<dbReference type="Proteomes" id="UP000306552">
    <property type="component" value="Unassembled WGS sequence"/>
</dbReference>
<dbReference type="OrthoDB" id="9765151at2"/>
<dbReference type="Pfam" id="PF10079">
    <property type="entry name" value="Rossmann-like_BshC"/>
    <property type="match status" value="1"/>
</dbReference>
<keyword evidence="1 2" id="KW-0436">Ligase</keyword>
<feature type="domain" description="Bacillithiol biosynthesis BshC N-terminal Rossmann-like" evidence="3">
    <location>
        <begin position="4"/>
        <end position="372"/>
    </location>
</feature>
<evidence type="ECO:0000259" key="3">
    <source>
        <dbReference type="Pfam" id="PF10079"/>
    </source>
</evidence>
<organism evidence="5 6">
    <name type="scientific">Mesohalobacter halotolerans</name>
    <dbReference type="NCBI Taxonomy" id="1883405"/>
    <lineage>
        <taxon>Bacteria</taxon>
        <taxon>Pseudomonadati</taxon>
        <taxon>Bacteroidota</taxon>
        <taxon>Flavobacteriia</taxon>
        <taxon>Flavobacteriales</taxon>
        <taxon>Flavobacteriaceae</taxon>
        <taxon>Mesohalobacter</taxon>
    </lineage>
</organism>
<dbReference type="GO" id="GO:0016874">
    <property type="term" value="F:ligase activity"/>
    <property type="evidence" value="ECO:0007669"/>
    <property type="project" value="UniProtKB-UniRule"/>
</dbReference>
<dbReference type="RefSeq" id="WP_138932670.1">
    <property type="nucleotide sequence ID" value="NZ_SWMU01000005.1"/>
</dbReference>
<dbReference type="EC" id="6.-.-.-" evidence="2"/>
<dbReference type="PIRSF" id="PIRSF012535">
    <property type="entry name" value="UCP012535"/>
    <property type="match status" value="1"/>
</dbReference>
<feature type="domain" description="Bacillithiol biosynthesis BshC C-terminal coiled-coil" evidence="4">
    <location>
        <begin position="374"/>
        <end position="530"/>
    </location>
</feature>
<comment type="caution">
    <text evidence="5">The sequence shown here is derived from an EMBL/GenBank/DDBJ whole genome shotgun (WGS) entry which is preliminary data.</text>
</comment>
<evidence type="ECO:0000313" key="5">
    <source>
        <dbReference type="EMBL" id="TKS55485.1"/>
    </source>
</evidence>
<dbReference type="Pfam" id="PF24850">
    <property type="entry name" value="CC_BshC"/>
    <property type="match status" value="1"/>
</dbReference>
<keyword evidence="6" id="KW-1185">Reference proteome</keyword>
<proteinExistence type="inferred from homology"/>
<name>A0A4V6AL80_9FLAO</name>
<dbReference type="InterPro" id="IPR011199">
    <property type="entry name" value="Bacillithiol_biosynth_BshC"/>
</dbReference>
<evidence type="ECO:0000259" key="4">
    <source>
        <dbReference type="Pfam" id="PF24850"/>
    </source>
</evidence>
<protein>
    <recommendedName>
        <fullName evidence="2">Putative cysteine ligase BshC</fullName>
        <ecNumber evidence="2">6.-.-.-</ecNumber>
    </recommendedName>
</protein>
<gene>
    <name evidence="2 5" type="primary">bshC</name>
    <name evidence="5" type="ORF">FCN74_11065</name>
</gene>
<dbReference type="InterPro" id="IPR055398">
    <property type="entry name" value="Rossmann-like_BshC"/>
</dbReference>
<evidence type="ECO:0000313" key="6">
    <source>
        <dbReference type="Proteomes" id="UP000306552"/>
    </source>
</evidence>